<dbReference type="Gramene" id="Mp1g29370.1">
    <property type="protein sequence ID" value="Mp1g29370.1.cds1"/>
    <property type="gene ID" value="Mp1g29370"/>
</dbReference>
<proteinExistence type="predicted"/>
<reference evidence="2" key="1">
    <citation type="journal article" date="2017" name="Cell">
        <title>Insights into land plant evolution garnered from the Marchantia polymorpha genome.</title>
        <authorList>
            <person name="Bowman J.L."/>
            <person name="Kohchi T."/>
            <person name="Yamato K.T."/>
            <person name="Jenkins J."/>
            <person name="Shu S."/>
            <person name="Ishizaki K."/>
            <person name="Yamaoka S."/>
            <person name="Nishihama R."/>
            <person name="Nakamura Y."/>
            <person name="Berger F."/>
            <person name="Adam C."/>
            <person name="Aki S.S."/>
            <person name="Althoff F."/>
            <person name="Araki T."/>
            <person name="Arteaga-Vazquez M.A."/>
            <person name="Balasubrmanian S."/>
            <person name="Barry K."/>
            <person name="Bauer D."/>
            <person name="Boehm C.R."/>
            <person name="Briginshaw L."/>
            <person name="Caballero-Perez J."/>
            <person name="Catarino B."/>
            <person name="Chen F."/>
            <person name="Chiyoda S."/>
            <person name="Chovatia M."/>
            <person name="Davies K.M."/>
            <person name="Delmans M."/>
            <person name="Demura T."/>
            <person name="Dierschke T."/>
            <person name="Dolan L."/>
            <person name="Dorantes-Acosta A.E."/>
            <person name="Eklund D.M."/>
            <person name="Florent S.N."/>
            <person name="Flores-Sandoval E."/>
            <person name="Fujiyama A."/>
            <person name="Fukuzawa H."/>
            <person name="Galik B."/>
            <person name="Grimanelli D."/>
            <person name="Grimwood J."/>
            <person name="Grossniklaus U."/>
            <person name="Hamada T."/>
            <person name="Haseloff J."/>
            <person name="Hetherington A.J."/>
            <person name="Higo A."/>
            <person name="Hirakawa Y."/>
            <person name="Hundley H.N."/>
            <person name="Ikeda Y."/>
            <person name="Inoue K."/>
            <person name="Inoue S.I."/>
            <person name="Ishida S."/>
            <person name="Jia Q."/>
            <person name="Kakita M."/>
            <person name="Kanazawa T."/>
            <person name="Kawai Y."/>
            <person name="Kawashima T."/>
            <person name="Kennedy M."/>
            <person name="Kinose K."/>
            <person name="Kinoshita T."/>
            <person name="Kohara Y."/>
            <person name="Koide E."/>
            <person name="Komatsu K."/>
            <person name="Kopischke S."/>
            <person name="Kubo M."/>
            <person name="Kyozuka J."/>
            <person name="Lagercrantz U."/>
            <person name="Lin S.S."/>
            <person name="Lindquist E."/>
            <person name="Lipzen A.M."/>
            <person name="Lu C.W."/>
            <person name="De Luna E."/>
            <person name="Martienssen R.A."/>
            <person name="Minamino N."/>
            <person name="Mizutani M."/>
            <person name="Mizutani M."/>
            <person name="Mochizuki N."/>
            <person name="Monte I."/>
            <person name="Mosher R."/>
            <person name="Nagasaki H."/>
            <person name="Nakagami H."/>
            <person name="Naramoto S."/>
            <person name="Nishitani K."/>
            <person name="Ohtani M."/>
            <person name="Okamoto T."/>
            <person name="Okumura M."/>
            <person name="Phillips J."/>
            <person name="Pollak B."/>
            <person name="Reinders A."/>
            <person name="Rovekamp M."/>
            <person name="Sano R."/>
            <person name="Sawa S."/>
            <person name="Schmid M.W."/>
            <person name="Shirakawa M."/>
            <person name="Solano R."/>
            <person name="Spunde A."/>
            <person name="Suetsugu N."/>
            <person name="Sugano S."/>
            <person name="Sugiyama A."/>
            <person name="Sun R."/>
            <person name="Suzuki Y."/>
            <person name="Takenaka M."/>
            <person name="Takezawa D."/>
            <person name="Tomogane H."/>
            <person name="Tsuzuki M."/>
            <person name="Ueda T."/>
            <person name="Umeda M."/>
            <person name="Ward J.M."/>
            <person name="Watanabe Y."/>
            <person name="Yazaki K."/>
            <person name="Yokoyama R."/>
            <person name="Yoshitake Y."/>
            <person name="Yotsui I."/>
            <person name="Zachgo S."/>
            <person name="Schmutz J."/>
        </authorList>
    </citation>
    <scope>NUCLEOTIDE SEQUENCE [LARGE SCALE GENOMIC DNA]</scope>
    <source>
        <strain evidence="2">Tak-1</strain>
    </source>
</reference>
<organism evidence="1 2">
    <name type="scientific">Marchantia polymorpha</name>
    <name type="common">Common liverwort</name>
    <name type="synonym">Marchantia aquatica</name>
    <dbReference type="NCBI Taxonomy" id="3197"/>
    <lineage>
        <taxon>Eukaryota</taxon>
        <taxon>Viridiplantae</taxon>
        <taxon>Streptophyta</taxon>
        <taxon>Embryophyta</taxon>
        <taxon>Marchantiophyta</taxon>
        <taxon>Marchantiopsida</taxon>
        <taxon>Marchantiidae</taxon>
        <taxon>Marchantiales</taxon>
        <taxon>Marchantiaceae</taxon>
        <taxon>Marchantia</taxon>
    </lineage>
</organism>
<gene>
    <name evidence="1" type="ORF">MARPO_0107s0052</name>
</gene>
<dbReference type="AlphaFoldDB" id="A0A2R6WD56"/>
<sequence>MRISKIYSSVKMLLHHMKHMATNSVTIWNFCTSCGAVAEARVRHGASFVTGETDLRVASLRWDTVGGIEYSLLRVLFSLTSGECLPL</sequence>
<evidence type="ECO:0000313" key="1">
    <source>
        <dbReference type="EMBL" id="PTQ31785.1"/>
    </source>
</evidence>
<protein>
    <submittedName>
        <fullName evidence="1">Uncharacterized protein</fullName>
    </submittedName>
</protein>
<keyword evidence="2" id="KW-1185">Reference proteome</keyword>
<dbReference type="EMBL" id="KZ772779">
    <property type="protein sequence ID" value="PTQ31785.1"/>
    <property type="molecule type" value="Genomic_DNA"/>
</dbReference>
<accession>A0A2R6WD56</accession>
<dbReference type="Proteomes" id="UP000244005">
    <property type="component" value="Unassembled WGS sequence"/>
</dbReference>
<name>A0A2R6WD56_MARPO</name>
<evidence type="ECO:0000313" key="2">
    <source>
        <dbReference type="Proteomes" id="UP000244005"/>
    </source>
</evidence>